<feature type="non-terminal residue" evidence="1">
    <location>
        <position position="63"/>
    </location>
</feature>
<organism evidence="1 2">
    <name type="scientific">Diploptera punctata</name>
    <name type="common">Pacific beetle cockroach</name>
    <dbReference type="NCBI Taxonomy" id="6984"/>
    <lineage>
        <taxon>Eukaryota</taxon>
        <taxon>Metazoa</taxon>
        <taxon>Ecdysozoa</taxon>
        <taxon>Arthropoda</taxon>
        <taxon>Hexapoda</taxon>
        <taxon>Insecta</taxon>
        <taxon>Pterygota</taxon>
        <taxon>Neoptera</taxon>
        <taxon>Polyneoptera</taxon>
        <taxon>Dictyoptera</taxon>
        <taxon>Blattodea</taxon>
        <taxon>Blaberoidea</taxon>
        <taxon>Blaberidae</taxon>
        <taxon>Diplopterinae</taxon>
        <taxon>Diploptera</taxon>
    </lineage>
</organism>
<gene>
    <name evidence="1" type="ORF">L9F63_004059</name>
</gene>
<proteinExistence type="predicted"/>
<accession>A0AAD7ZHA9</accession>
<dbReference type="AlphaFoldDB" id="A0AAD7ZHA9"/>
<reference evidence="1" key="2">
    <citation type="submission" date="2023-05" db="EMBL/GenBank/DDBJ databases">
        <authorList>
            <person name="Fouks B."/>
        </authorList>
    </citation>
    <scope>NUCLEOTIDE SEQUENCE</scope>
    <source>
        <strain evidence="1">Stay&amp;Tobe</strain>
        <tissue evidence="1">Testes</tissue>
    </source>
</reference>
<dbReference type="Proteomes" id="UP001233999">
    <property type="component" value="Unassembled WGS sequence"/>
</dbReference>
<sequence length="63" mass="7008">VMVDGREIEEAWRVGCSVLIPEKSKESNQAIFFYKQMLATTIVTALACKFLGGVSPTKRSEDK</sequence>
<evidence type="ECO:0000313" key="1">
    <source>
        <dbReference type="EMBL" id="KAJ9580297.1"/>
    </source>
</evidence>
<dbReference type="EMBL" id="JASPKZ010008350">
    <property type="protein sequence ID" value="KAJ9580297.1"/>
    <property type="molecule type" value="Genomic_DNA"/>
</dbReference>
<name>A0AAD7ZHA9_DIPPU</name>
<feature type="non-terminal residue" evidence="1">
    <location>
        <position position="1"/>
    </location>
</feature>
<evidence type="ECO:0000313" key="2">
    <source>
        <dbReference type="Proteomes" id="UP001233999"/>
    </source>
</evidence>
<keyword evidence="2" id="KW-1185">Reference proteome</keyword>
<reference evidence="1" key="1">
    <citation type="journal article" date="2023" name="IScience">
        <title>Live-bearing cockroach genome reveals convergent evolutionary mechanisms linked to viviparity in insects and beyond.</title>
        <authorList>
            <person name="Fouks B."/>
            <person name="Harrison M.C."/>
            <person name="Mikhailova A.A."/>
            <person name="Marchal E."/>
            <person name="English S."/>
            <person name="Carruthers M."/>
            <person name="Jennings E.C."/>
            <person name="Chiamaka E.L."/>
            <person name="Frigard R.A."/>
            <person name="Pippel M."/>
            <person name="Attardo G.M."/>
            <person name="Benoit J.B."/>
            <person name="Bornberg-Bauer E."/>
            <person name="Tobe S.S."/>
        </authorList>
    </citation>
    <scope>NUCLEOTIDE SEQUENCE</scope>
    <source>
        <strain evidence="1">Stay&amp;Tobe</strain>
    </source>
</reference>
<comment type="caution">
    <text evidence="1">The sequence shown here is derived from an EMBL/GenBank/DDBJ whole genome shotgun (WGS) entry which is preliminary data.</text>
</comment>
<protein>
    <submittedName>
        <fullName evidence="1">Uncharacterized protein</fullName>
    </submittedName>
</protein>